<dbReference type="RefSeq" id="WP_158406420.1">
    <property type="nucleotide sequence ID" value="NZ_CP033454.1"/>
</dbReference>
<dbReference type="EMBL" id="CP033455">
    <property type="protein sequence ID" value="QGR03251.1"/>
    <property type="molecule type" value="Genomic_DNA"/>
</dbReference>
<keyword evidence="1" id="KW-0472">Membrane</keyword>
<evidence type="ECO:0000256" key="1">
    <source>
        <dbReference type="SAM" id="Phobius"/>
    </source>
</evidence>
<proteinExistence type="predicted"/>
<feature type="transmembrane region" description="Helical" evidence="1">
    <location>
        <begin position="63"/>
        <end position="85"/>
    </location>
</feature>
<evidence type="ECO:0008006" key="4">
    <source>
        <dbReference type="Google" id="ProtNLM"/>
    </source>
</evidence>
<feature type="transmembrane region" description="Helical" evidence="1">
    <location>
        <begin position="154"/>
        <end position="178"/>
    </location>
</feature>
<keyword evidence="3" id="KW-1185">Reference proteome</keyword>
<accession>A0AAE6UJE4</accession>
<gene>
    <name evidence="2" type="ORF">EDL80_01380</name>
</gene>
<feature type="transmembrane region" description="Helical" evidence="1">
    <location>
        <begin position="16"/>
        <end position="36"/>
    </location>
</feature>
<sequence length="374" mass="43054">MEGIMAIVDDDIRDKFLLYKMLVLIPSVITLINIILRNKHNKFYVASNYITYVYANRSTKSKVISIIAVTINVFISNVLFFFLFFNCAAKFWQTVFNNTIKINTLIPLLDLFIGAVISSCMCVLIGYVAHTIVLKKHNLSFKDFVVRGELEDELLCTGIFALLFVMSLRICAKLLYLFRKLVFGKLKLDVYVSLESVKLKILIVRNVRDKIKIMLSDFNDICRDFKELSKLMGPSFVAKLNTQRNAIAEECKHYEDRFKFLEDVCDSYNKKFIRQSHVLVKCANNILMDLRSCETHLHNIMVDIVDSLKTRRSKKCNLCKSCKILLENERELNVLIHKIETLLDEPMVSSVRIDVIVGCASGNTPCLVDKCYYG</sequence>
<dbReference type="AlphaFoldDB" id="A0AAE6UJE4"/>
<evidence type="ECO:0000313" key="2">
    <source>
        <dbReference type="EMBL" id="QGR03251.1"/>
    </source>
</evidence>
<name>A0AAE6UJE4_EHRRU</name>
<keyword evidence="1" id="KW-1133">Transmembrane helix</keyword>
<keyword evidence="1" id="KW-0812">Transmembrane</keyword>
<protein>
    <recommendedName>
        <fullName evidence="4">Integral membrane protein</fullName>
    </recommendedName>
</protein>
<feature type="transmembrane region" description="Helical" evidence="1">
    <location>
        <begin position="105"/>
        <end position="133"/>
    </location>
</feature>
<organism evidence="2 3">
    <name type="scientific">Ehrlichia ruminantium</name>
    <name type="common">heartwater rickettsia</name>
    <name type="synonym">Cowdria ruminantium</name>
    <dbReference type="NCBI Taxonomy" id="779"/>
    <lineage>
        <taxon>Bacteria</taxon>
        <taxon>Pseudomonadati</taxon>
        <taxon>Pseudomonadota</taxon>
        <taxon>Alphaproteobacteria</taxon>
        <taxon>Rickettsiales</taxon>
        <taxon>Anaplasmataceae</taxon>
        <taxon>Ehrlichia</taxon>
    </lineage>
</organism>
<evidence type="ECO:0000313" key="3">
    <source>
        <dbReference type="Proteomes" id="UP000422822"/>
    </source>
</evidence>
<dbReference type="Proteomes" id="UP000422822">
    <property type="component" value="Chromosome"/>
</dbReference>
<reference evidence="2 3" key="1">
    <citation type="submission" date="2018-10" db="EMBL/GenBank/DDBJ databases">
        <title>Propagation and draft genome sequences of three atypical Erhlichia ruminantium isolates.</title>
        <authorList>
            <person name="Liebenberg J."/>
            <person name="Steyn H."/>
            <person name="Josemans A."/>
            <person name="Zweygarth E."/>
        </authorList>
    </citation>
    <scope>NUCLEOTIDE SEQUENCE [LARGE SCALE GENOMIC DNA]</scope>
    <source>
        <strain evidence="2 3">Omatjenne</strain>
    </source>
</reference>